<evidence type="ECO:0000313" key="2">
    <source>
        <dbReference type="EMBL" id="PPB82492.1"/>
    </source>
</evidence>
<dbReference type="Proteomes" id="UP000239736">
    <property type="component" value="Unassembled WGS sequence"/>
</dbReference>
<evidence type="ECO:0000313" key="3">
    <source>
        <dbReference type="Proteomes" id="UP000239736"/>
    </source>
</evidence>
<keyword evidence="1" id="KW-1133">Transmembrane helix</keyword>
<dbReference type="RefSeq" id="WP_104069033.1">
    <property type="nucleotide sequence ID" value="NZ_PRDS01000001.1"/>
</dbReference>
<evidence type="ECO:0000256" key="1">
    <source>
        <dbReference type="SAM" id="Phobius"/>
    </source>
</evidence>
<comment type="caution">
    <text evidence="2">The sequence shown here is derived from an EMBL/GenBank/DDBJ whole genome shotgun (WGS) entry which is preliminary data.</text>
</comment>
<gene>
    <name evidence="2" type="ORF">LV82_00426</name>
</gene>
<dbReference type="AlphaFoldDB" id="A0A2S5JM39"/>
<proteinExistence type="predicted"/>
<reference evidence="2 3" key="1">
    <citation type="submission" date="2018-01" db="EMBL/GenBank/DDBJ databases">
        <title>Genomic Encyclopedia of Archaeal and Bacterial Type Strains, Phase II (KMG-II): from individual species to whole genera.</title>
        <authorList>
            <person name="Goeker M."/>
        </authorList>
    </citation>
    <scope>NUCLEOTIDE SEQUENCE [LARGE SCALE GENOMIC DNA]</scope>
    <source>
        <strain evidence="2 3">DSM 12048</strain>
    </source>
</reference>
<organism evidence="2 3">
    <name type="scientific">Albidovulum inexpectatum</name>
    <dbReference type="NCBI Taxonomy" id="196587"/>
    <lineage>
        <taxon>Bacteria</taxon>
        <taxon>Pseudomonadati</taxon>
        <taxon>Pseudomonadota</taxon>
        <taxon>Alphaproteobacteria</taxon>
        <taxon>Rhodobacterales</taxon>
        <taxon>Paracoccaceae</taxon>
        <taxon>Albidovulum</taxon>
    </lineage>
</organism>
<dbReference type="EMBL" id="PRDS01000001">
    <property type="protein sequence ID" value="PPB82492.1"/>
    <property type="molecule type" value="Genomic_DNA"/>
</dbReference>
<keyword evidence="1" id="KW-0472">Membrane</keyword>
<protein>
    <submittedName>
        <fullName evidence="2">Uncharacterized protein</fullName>
    </submittedName>
</protein>
<feature type="transmembrane region" description="Helical" evidence="1">
    <location>
        <begin position="37"/>
        <end position="60"/>
    </location>
</feature>
<name>A0A2S5JM39_9RHOB</name>
<keyword evidence="3" id="KW-1185">Reference proteome</keyword>
<accession>A0A2S5JM39</accession>
<keyword evidence="1" id="KW-0812">Transmembrane</keyword>
<sequence length="82" mass="8313">MFSFLRSGRVLRPAVAFAGALIAPSMAAAYIGPGVGAGAIAAVLGVIGSVLLAVVAVLYYPIKRMLKGRKGSARAEAKKPAE</sequence>